<organism evidence="1 3">
    <name type="scientific">Volvox reticuliferus</name>
    <dbReference type="NCBI Taxonomy" id="1737510"/>
    <lineage>
        <taxon>Eukaryota</taxon>
        <taxon>Viridiplantae</taxon>
        <taxon>Chlorophyta</taxon>
        <taxon>core chlorophytes</taxon>
        <taxon>Chlorophyceae</taxon>
        <taxon>CS clade</taxon>
        <taxon>Chlamydomonadales</taxon>
        <taxon>Volvocaceae</taxon>
        <taxon>Volvox</taxon>
    </lineage>
</organism>
<dbReference type="EMBL" id="BNCP01000001">
    <property type="protein sequence ID" value="GIL69861.1"/>
    <property type="molecule type" value="Genomic_DNA"/>
</dbReference>
<dbReference type="EMBL" id="BNCQ01000019">
    <property type="protein sequence ID" value="GIM05659.1"/>
    <property type="molecule type" value="Genomic_DNA"/>
</dbReference>
<keyword evidence="3" id="KW-1185">Reference proteome</keyword>
<accession>A0A8J4FCX4</accession>
<dbReference type="AlphaFoldDB" id="A0A8J4FCX4"/>
<comment type="caution">
    <text evidence="1">The sequence shown here is derived from an EMBL/GenBank/DDBJ whole genome shotgun (WGS) entry which is preliminary data.</text>
</comment>
<dbReference type="Proteomes" id="UP000722791">
    <property type="component" value="Unassembled WGS sequence"/>
</dbReference>
<evidence type="ECO:0000313" key="3">
    <source>
        <dbReference type="Proteomes" id="UP000747110"/>
    </source>
</evidence>
<evidence type="ECO:0000313" key="2">
    <source>
        <dbReference type="EMBL" id="GIM05659.1"/>
    </source>
</evidence>
<dbReference type="Proteomes" id="UP000747110">
    <property type="component" value="Unassembled WGS sequence"/>
</dbReference>
<sequence length="291" mass="32855">MSGVVALVALAAAGAIGIRRLVQLKRRASTTTEPDPVTPEAADRSVVIVDNGGRPFIVRLSYKRRIATVYRTRWGEDLWKCSSSEVLLSFRYRRAFVGVDPRERKLEAEAKQAKNKGSPAATAAADATVTDAAAPASPRKYWWFGGTSVLLDLGQRRYVFIGLVIYAFTAYDDIVDYVGTMGNSHVTYPYAVGKKNTYMMIERTYVPNHIVQICNADRRRQARKISNECSDEWLEDPYGVIYECDLSPWLPGIDSKEPGDKPKDICGRYLRPWVENFVLKDYVLLVDRQWD</sequence>
<proteinExistence type="predicted"/>
<evidence type="ECO:0000313" key="1">
    <source>
        <dbReference type="EMBL" id="GIL69861.1"/>
    </source>
</evidence>
<dbReference type="OrthoDB" id="411716at2759"/>
<reference evidence="1" key="1">
    <citation type="journal article" date="2021" name="Proc. Natl. Acad. Sci. U.S.A.">
        <title>Three genomes in the algal genus Volvox reveal the fate of a haploid sex-determining region after a transition to homothallism.</title>
        <authorList>
            <person name="Yamamoto K."/>
            <person name="Hamaji T."/>
            <person name="Kawai-Toyooka H."/>
            <person name="Matsuzaki R."/>
            <person name="Takahashi F."/>
            <person name="Nishimura Y."/>
            <person name="Kawachi M."/>
            <person name="Noguchi H."/>
            <person name="Minakuchi Y."/>
            <person name="Umen J.G."/>
            <person name="Toyoda A."/>
            <person name="Nozaki H."/>
        </authorList>
    </citation>
    <scope>NUCLEOTIDE SEQUENCE</scope>
    <source>
        <strain evidence="2">NIES-3785</strain>
        <strain evidence="1">NIES-3786</strain>
    </source>
</reference>
<protein>
    <submittedName>
        <fullName evidence="1">Uncharacterized protein</fullName>
    </submittedName>
</protein>
<name>A0A8J4FCX4_9CHLO</name>
<gene>
    <name evidence="1" type="ORF">Vretifemale_646</name>
    <name evidence="2" type="ORF">Vretimale_10104</name>
</gene>